<comment type="caution">
    <text evidence="3">The sequence shown here is derived from an EMBL/GenBank/DDBJ whole genome shotgun (WGS) entry which is preliminary data.</text>
</comment>
<accession>A0ABN3E5D2</accession>
<dbReference type="GO" id="GO:0016740">
    <property type="term" value="F:transferase activity"/>
    <property type="evidence" value="ECO:0007669"/>
    <property type="project" value="UniProtKB-KW"/>
</dbReference>
<dbReference type="EMBL" id="BAAAQY010000015">
    <property type="protein sequence ID" value="GAA2249007.1"/>
    <property type="molecule type" value="Genomic_DNA"/>
</dbReference>
<dbReference type="NCBIfam" id="TIGR01819">
    <property type="entry name" value="F420_cofD"/>
    <property type="match status" value="1"/>
</dbReference>
<organism evidence="3 4">
    <name type="scientific">Herbiconiux moechotypicola</name>
    <dbReference type="NCBI Taxonomy" id="637393"/>
    <lineage>
        <taxon>Bacteria</taxon>
        <taxon>Bacillati</taxon>
        <taxon>Actinomycetota</taxon>
        <taxon>Actinomycetes</taxon>
        <taxon>Micrococcales</taxon>
        <taxon>Microbacteriaceae</taxon>
        <taxon>Herbiconiux</taxon>
    </lineage>
</organism>
<keyword evidence="1 3" id="KW-0808">Transferase</keyword>
<dbReference type="InterPro" id="IPR038136">
    <property type="entry name" value="CofD-like_dom_sf"/>
</dbReference>
<proteinExistence type="inferred from homology"/>
<dbReference type="Gene3D" id="1.10.8.240">
    <property type="entry name" value="CofD-like domain"/>
    <property type="match status" value="1"/>
</dbReference>
<dbReference type="SUPFAM" id="SSF142338">
    <property type="entry name" value="CofD-like"/>
    <property type="match status" value="1"/>
</dbReference>
<dbReference type="Proteomes" id="UP001500929">
    <property type="component" value="Unassembled WGS sequence"/>
</dbReference>
<dbReference type="CDD" id="cd07186">
    <property type="entry name" value="CofD_like"/>
    <property type="match status" value="1"/>
</dbReference>
<dbReference type="PANTHER" id="PTHR43007">
    <property type="entry name" value="2-PHOSPHO-L-LACTATE TRANSFERASE"/>
    <property type="match status" value="1"/>
</dbReference>
<name>A0ABN3E5D2_9MICO</name>
<dbReference type="Gene3D" id="3.40.50.10680">
    <property type="entry name" value="CofD-like domains"/>
    <property type="match status" value="1"/>
</dbReference>
<dbReference type="PANTHER" id="PTHR43007:SF1">
    <property type="entry name" value="2-PHOSPHO-L-LACTATE TRANSFERASE"/>
    <property type="match status" value="1"/>
</dbReference>
<dbReference type="HAMAP" id="MF_01257">
    <property type="entry name" value="CofD"/>
    <property type="match status" value="1"/>
</dbReference>
<evidence type="ECO:0000256" key="2">
    <source>
        <dbReference type="ARBA" id="ARBA00022842"/>
    </source>
</evidence>
<protein>
    <submittedName>
        <fullName evidence="3">2-phospho-L-lactate transferase</fullName>
    </submittedName>
</protein>
<keyword evidence="4" id="KW-1185">Reference proteome</keyword>
<evidence type="ECO:0000256" key="1">
    <source>
        <dbReference type="ARBA" id="ARBA00022679"/>
    </source>
</evidence>
<dbReference type="InterPro" id="IPR010115">
    <property type="entry name" value="FbiA/CofD"/>
</dbReference>
<dbReference type="InterPro" id="IPR002882">
    <property type="entry name" value="CofD"/>
</dbReference>
<gene>
    <name evidence="3" type="primary">cofD</name>
    <name evidence="3" type="ORF">GCM10009851_38100</name>
</gene>
<reference evidence="3 4" key="1">
    <citation type="journal article" date="2019" name="Int. J. Syst. Evol. Microbiol.">
        <title>The Global Catalogue of Microorganisms (GCM) 10K type strain sequencing project: providing services to taxonomists for standard genome sequencing and annotation.</title>
        <authorList>
            <consortium name="The Broad Institute Genomics Platform"/>
            <consortium name="The Broad Institute Genome Sequencing Center for Infectious Disease"/>
            <person name="Wu L."/>
            <person name="Ma J."/>
        </authorList>
    </citation>
    <scope>NUCLEOTIDE SEQUENCE [LARGE SCALE GENOMIC DNA]</scope>
    <source>
        <strain evidence="3 4">JCM 16117</strain>
    </source>
</reference>
<dbReference type="Pfam" id="PF01933">
    <property type="entry name" value="CofD"/>
    <property type="match status" value="1"/>
</dbReference>
<sequence>MGTVKVTVLAGGVGGARFLKGLRTELRRAYPNGDGGSTAEITAVVNTGDDMWLTGLRVCPDLDSIMYALGGGNDEQRGWGRAGETERVSAELSAYGIGWPWFTLGDLDIGTHIARSSFLRDGLTLTEATARLCERWNPGVRLLPMSDQPVETHVEFMLDGKRHIVHFEEWWVKHRAAVPAKRFIQVGVEAAHPTPQVLSAIAHADVVLLAPSNPVVSIGTILGVPGMREALRATRAPIVGVSPIISGAAVRGYADACLTAIGVETSAVAVAKHYGARPRGGLLDGWLVDEADAVAVPVLEASGLPTRAVPLWMRDADTSAQLAADALALARVPR</sequence>
<evidence type="ECO:0000313" key="4">
    <source>
        <dbReference type="Proteomes" id="UP001500929"/>
    </source>
</evidence>
<evidence type="ECO:0000313" key="3">
    <source>
        <dbReference type="EMBL" id="GAA2249007.1"/>
    </source>
</evidence>
<keyword evidence="2" id="KW-0460">Magnesium</keyword>